<dbReference type="EMBL" id="JBHRYA010000007">
    <property type="protein sequence ID" value="MFC3716450.1"/>
    <property type="molecule type" value="Genomic_DNA"/>
</dbReference>
<keyword evidence="5" id="KW-0963">Cytoplasm</keyword>
<dbReference type="InterPro" id="IPR054728">
    <property type="entry name" value="RsmB-like_ferredoxin"/>
</dbReference>
<evidence type="ECO:0000256" key="11">
    <source>
        <dbReference type="ARBA" id="ARBA00030399"/>
    </source>
</evidence>
<dbReference type="Pfam" id="PF01029">
    <property type="entry name" value="NusB"/>
    <property type="match status" value="1"/>
</dbReference>
<evidence type="ECO:0000256" key="10">
    <source>
        <dbReference type="ARBA" id="ARBA00022884"/>
    </source>
</evidence>
<comment type="similarity">
    <text evidence="3 14">Belongs to the class I-like SAM-binding methyltransferase superfamily. RsmB/NOP family.</text>
</comment>
<dbReference type="Pfam" id="PF22458">
    <property type="entry name" value="RsmF-B_ferredox"/>
    <property type="match status" value="1"/>
</dbReference>
<dbReference type="EC" id="2.1.1.176" evidence="4"/>
<dbReference type="InterPro" id="IPR035926">
    <property type="entry name" value="NusB-like_sf"/>
</dbReference>
<organism evidence="16 17">
    <name type="scientific">Luteimonas soli</name>
    <dbReference type="NCBI Taxonomy" id="1648966"/>
    <lineage>
        <taxon>Bacteria</taxon>
        <taxon>Pseudomonadati</taxon>
        <taxon>Pseudomonadota</taxon>
        <taxon>Gammaproteobacteria</taxon>
        <taxon>Lysobacterales</taxon>
        <taxon>Lysobacteraceae</taxon>
        <taxon>Luteimonas</taxon>
    </lineage>
</organism>
<dbReference type="InterPro" id="IPR001678">
    <property type="entry name" value="MeTrfase_RsmB-F_NOP2_dom"/>
</dbReference>
<dbReference type="Proteomes" id="UP001595705">
    <property type="component" value="Unassembled WGS sequence"/>
</dbReference>
<dbReference type="Pfam" id="PF01189">
    <property type="entry name" value="Methyltr_RsmB-F"/>
    <property type="match status" value="1"/>
</dbReference>
<evidence type="ECO:0000256" key="12">
    <source>
        <dbReference type="ARBA" id="ARBA00031088"/>
    </source>
</evidence>
<dbReference type="InterPro" id="IPR049560">
    <property type="entry name" value="MeTrfase_RsmB-F_NOP2_cat"/>
</dbReference>
<sequence length="435" mass="46735">MNDDKGARPRAIAAQVLDAVLHRGRSLKAELATALPALADVRDRALVEAICFAALRQQARADAALRAWVPRPLGKRDGALRALLHVGFAQLDPLGLPPHAAVDATVGAARLLGRAHQRGMVNALLRRALREGLPDARADAGWPAWLRDRLRADWPEDFDAIVAASASPAPMWLRVNRLRGSRDEYAERLRETGIEATTGEALADALRLHVPVAVAALPGFDDGDVSVQDGSAQAVADALAPPVGSRVLDACAAPGGKAAHLLERDPSLRMTALDVDPERLERVRETFLRLGVGEDADLRVADGADLEKWWGETTGDRFDAVLLDVPCSATGIVRRQPDILLHRRAADLDALRATQARLLDAAWRVLAPGGVLLYATCSILQAENAAQVDAFLARTPDAAAEPLDARFGRVSGAGRQRLPGEGGMDGFFYARLRRR</sequence>
<evidence type="ECO:0000256" key="9">
    <source>
        <dbReference type="ARBA" id="ARBA00022691"/>
    </source>
</evidence>
<evidence type="ECO:0000256" key="7">
    <source>
        <dbReference type="ARBA" id="ARBA00022603"/>
    </source>
</evidence>
<evidence type="ECO:0000256" key="1">
    <source>
        <dbReference type="ARBA" id="ARBA00002724"/>
    </source>
</evidence>
<comment type="caution">
    <text evidence="16">The sequence shown here is derived from an EMBL/GenBank/DDBJ whole genome shotgun (WGS) entry which is preliminary data.</text>
</comment>
<dbReference type="InterPro" id="IPR006027">
    <property type="entry name" value="NusB_RsmB_TIM44"/>
</dbReference>
<dbReference type="Gene3D" id="1.10.287.730">
    <property type="entry name" value="Helix hairpin bin"/>
    <property type="match status" value="1"/>
</dbReference>
<dbReference type="NCBIfam" id="TIGR00563">
    <property type="entry name" value="rsmB"/>
    <property type="match status" value="1"/>
</dbReference>
<dbReference type="SUPFAM" id="SSF53335">
    <property type="entry name" value="S-adenosyl-L-methionine-dependent methyltransferases"/>
    <property type="match status" value="1"/>
</dbReference>
<evidence type="ECO:0000256" key="14">
    <source>
        <dbReference type="PROSITE-ProRule" id="PRU01023"/>
    </source>
</evidence>
<evidence type="ECO:0000256" key="3">
    <source>
        <dbReference type="ARBA" id="ARBA00007494"/>
    </source>
</evidence>
<dbReference type="GO" id="GO:0008168">
    <property type="term" value="F:methyltransferase activity"/>
    <property type="evidence" value="ECO:0007669"/>
    <property type="project" value="UniProtKB-KW"/>
</dbReference>
<feature type="binding site" evidence="14">
    <location>
        <position position="302"/>
    </location>
    <ligand>
        <name>S-adenosyl-L-methionine</name>
        <dbReference type="ChEBI" id="CHEBI:59789"/>
    </ligand>
</feature>
<accession>A0ABV7XLM9</accession>
<feature type="binding site" evidence="14">
    <location>
        <begin position="251"/>
        <end position="257"/>
    </location>
    <ligand>
        <name>S-adenosyl-L-methionine</name>
        <dbReference type="ChEBI" id="CHEBI:59789"/>
    </ligand>
</feature>
<reference evidence="17" key="1">
    <citation type="journal article" date="2019" name="Int. J. Syst. Evol. Microbiol.">
        <title>The Global Catalogue of Microorganisms (GCM) 10K type strain sequencing project: providing services to taxonomists for standard genome sequencing and annotation.</title>
        <authorList>
            <consortium name="The Broad Institute Genomics Platform"/>
            <consortium name="The Broad Institute Genome Sequencing Center for Infectious Disease"/>
            <person name="Wu L."/>
            <person name="Ma J."/>
        </authorList>
    </citation>
    <scope>NUCLEOTIDE SEQUENCE [LARGE SCALE GENOMIC DNA]</scope>
    <source>
        <strain evidence="17">KCTC 42441</strain>
    </source>
</reference>
<dbReference type="RefSeq" id="WP_386743608.1">
    <property type="nucleotide sequence ID" value="NZ_JBHRYA010000007.1"/>
</dbReference>
<dbReference type="InterPro" id="IPR018314">
    <property type="entry name" value="RsmB/NOL1/NOP2-like_CS"/>
</dbReference>
<comment type="catalytic activity">
    <reaction evidence="13">
        <text>cytidine(967) in 16S rRNA + S-adenosyl-L-methionine = 5-methylcytidine(967) in 16S rRNA + S-adenosyl-L-homocysteine + H(+)</text>
        <dbReference type="Rhea" id="RHEA:42748"/>
        <dbReference type="Rhea" id="RHEA-COMP:10219"/>
        <dbReference type="Rhea" id="RHEA-COMP:10220"/>
        <dbReference type="ChEBI" id="CHEBI:15378"/>
        <dbReference type="ChEBI" id="CHEBI:57856"/>
        <dbReference type="ChEBI" id="CHEBI:59789"/>
        <dbReference type="ChEBI" id="CHEBI:74483"/>
        <dbReference type="ChEBI" id="CHEBI:82748"/>
        <dbReference type="EC" id="2.1.1.176"/>
    </reaction>
</comment>
<dbReference type="NCBIfam" id="NF008149">
    <property type="entry name" value="PRK10901.1"/>
    <property type="match status" value="1"/>
</dbReference>
<keyword evidence="17" id="KW-1185">Reference proteome</keyword>
<dbReference type="Gene3D" id="1.10.940.10">
    <property type="entry name" value="NusB-like"/>
    <property type="match status" value="1"/>
</dbReference>
<evidence type="ECO:0000256" key="8">
    <source>
        <dbReference type="ARBA" id="ARBA00022679"/>
    </source>
</evidence>
<feature type="active site" description="Nucleophile" evidence="14">
    <location>
        <position position="377"/>
    </location>
</feature>
<evidence type="ECO:0000256" key="13">
    <source>
        <dbReference type="ARBA" id="ARBA00047283"/>
    </source>
</evidence>
<evidence type="ECO:0000256" key="6">
    <source>
        <dbReference type="ARBA" id="ARBA00022552"/>
    </source>
</evidence>
<evidence type="ECO:0000313" key="17">
    <source>
        <dbReference type="Proteomes" id="UP001595705"/>
    </source>
</evidence>
<gene>
    <name evidence="16" type="primary">rsmB</name>
    <name evidence="16" type="ORF">ACFONC_09815</name>
</gene>
<dbReference type="Gene3D" id="3.40.50.150">
    <property type="entry name" value="Vaccinia Virus protein VP39"/>
    <property type="match status" value="1"/>
</dbReference>
<dbReference type="PROSITE" id="PS51686">
    <property type="entry name" value="SAM_MT_RSMB_NOP"/>
    <property type="match status" value="1"/>
</dbReference>
<dbReference type="SUPFAM" id="SSF48013">
    <property type="entry name" value="NusB-like"/>
    <property type="match status" value="1"/>
</dbReference>
<dbReference type="GO" id="GO:0032259">
    <property type="term" value="P:methylation"/>
    <property type="evidence" value="ECO:0007669"/>
    <property type="project" value="UniProtKB-KW"/>
</dbReference>
<dbReference type="PROSITE" id="PS01153">
    <property type="entry name" value="NOL1_NOP2_SUN"/>
    <property type="match status" value="1"/>
</dbReference>
<feature type="binding site" evidence="14">
    <location>
        <position position="324"/>
    </location>
    <ligand>
        <name>S-adenosyl-L-methionine</name>
        <dbReference type="ChEBI" id="CHEBI:59789"/>
    </ligand>
</feature>
<dbReference type="InterPro" id="IPR023267">
    <property type="entry name" value="RCMT"/>
</dbReference>
<evidence type="ECO:0000256" key="4">
    <source>
        <dbReference type="ARBA" id="ARBA00012140"/>
    </source>
</evidence>
<keyword evidence="10 14" id="KW-0694">RNA-binding</keyword>
<dbReference type="InterPro" id="IPR004573">
    <property type="entry name" value="rRNA_ssu_MeTfrase_B"/>
</dbReference>
<keyword evidence="9 14" id="KW-0949">S-adenosyl-L-methionine</keyword>
<evidence type="ECO:0000259" key="15">
    <source>
        <dbReference type="PROSITE" id="PS51686"/>
    </source>
</evidence>
<dbReference type="InterPro" id="IPR029063">
    <property type="entry name" value="SAM-dependent_MTases_sf"/>
</dbReference>
<keyword evidence="8 14" id="KW-0808">Transferase</keyword>
<feature type="domain" description="SAM-dependent MTase RsmB/NOP-type" evidence="15">
    <location>
        <begin position="161"/>
        <end position="435"/>
    </location>
</feature>
<keyword evidence="6" id="KW-0698">rRNA processing</keyword>
<comment type="function">
    <text evidence="1">Specifically methylates the cytosine at position 967 (m5C967) of 16S rRNA.</text>
</comment>
<keyword evidence="7 14" id="KW-0489">Methyltransferase</keyword>
<name>A0ABV7XLM9_9GAMM</name>
<proteinExistence type="inferred from homology"/>
<dbReference type="CDD" id="cd02440">
    <property type="entry name" value="AdoMet_MTases"/>
    <property type="match status" value="1"/>
</dbReference>
<dbReference type="PANTHER" id="PTHR22807">
    <property type="entry name" value="NOP2 YEAST -RELATED NOL1/NOP2/FMU SUN DOMAIN-CONTAINING"/>
    <property type="match status" value="1"/>
</dbReference>
<evidence type="ECO:0000313" key="16">
    <source>
        <dbReference type="EMBL" id="MFC3716450.1"/>
    </source>
</evidence>
<dbReference type="Gene3D" id="3.30.70.1170">
    <property type="entry name" value="Sun protein, domain 3"/>
    <property type="match status" value="1"/>
</dbReference>
<protein>
    <recommendedName>
        <fullName evidence="4">16S rRNA (cytosine(967)-C(5))-methyltransferase</fullName>
        <ecNumber evidence="4">2.1.1.176</ecNumber>
    </recommendedName>
    <alternativeName>
        <fullName evidence="11">16S rRNA m5C967 methyltransferase</fullName>
    </alternativeName>
    <alternativeName>
        <fullName evidence="12">rRNA (cytosine-C(5)-)-methyltransferase RsmB</fullName>
    </alternativeName>
</protein>
<evidence type="ECO:0000256" key="2">
    <source>
        <dbReference type="ARBA" id="ARBA00004496"/>
    </source>
</evidence>
<comment type="subcellular location">
    <subcellularLocation>
        <location evidence="2">Cytoplasm</location>
    </subcellularLocation>
</comment>
<evidence type="ECO:0000256" key="5">
    <source>
        <dbReference type="ARBA" id="ARBA00022490"/>
    </source>
</evidence>
<dbReference type="PRINTS" id="PR02008">
    <property type="entry name" value="RCMTFAMILY"/>
</dbReference>
<dbReference type="PANTHER" id="PTHR22807:SF61">
    <property type="entry name" value="NOL1_NOP2_SUN FAMILY PROTEIN _ ANTITERMINATION NUSB DOMAIN-CONTAINING PROTEIN"/>
    <property type="match status" value="1"/>
</dbReference>
<feature type="binding site" evidence="14">
    <location>
        <position position="274"/>
    </location>
    <ligand>
        <name>S-adenosyl-L-methionine</name>
        <dbReference type="ChEBI" id="CHEBI:59789"/>
    </ligand>
</feature>